<feature type="region of interest" description="Disordered" evidence="1">
    <location>
        <begin position="354"/>
        <end position="387"/>
    </location>
</feature>
<sequence length="387" mass="44673">MASKGQLNGDRSRRKNTEDVKRGSLKTSNMERDTLKREDNKENTAEEMDIDENADDTKTGKPDLDEKHKENENAEENERENADQNTKLRRGSYSVTKKGNTFNANDKQNEKMKSRNNISNSRTRDAKPLTKAGIFKKQQSRQSINKPVTKLNKGSMDNNINGHKQDSTNQDAIQEKENAQESPKFRDDRNDFQTASVDQFNDDFERYNMGTGTNEWADTEDSEIPILYSDEEGEYPEPRPLTDTDRSRYPNYRRYEDDGEHMRVNYRDPAHKKPPSPRESPVRNSPLIVTIINNLSRDKREKVILNPQTQQTFEKWLEDISNPDMPINSFSALFRELRTHSNFLAVGEEGLPAEVAKKRQAPSSNSSTDSIHEARNRKKKLAKQQEM</sequence>
<keyword evidence="3" id="KW-1185">Reference proteome</keyword>
<evidence type="ECO:0000313" key="3">
    <source>
        <dbReference type="Proteomes" id="UP001164746"/>
    </source>
</evidence>
<feature type="compositionally biased region" description="Basic residues" evidence="1">
    <location>
        <begin position="375"/>
        <end position="387"/>
    </location>
</feature>
<protein>
    <submittedName>
        <fullName evidence="2">Uncharacterized protein</fullName>
    </submittedName>
</protein>
<feature type="compositionally biased region" description="Acidic residues" evidence="1">
    <location>
        <begin position="45"/>
        <end position="54"/>
    </location>
</feature>
<feature type="compositionally biased region" description="Basic and acidic residues" evidence="1">
    <location>
        <begin position="236"/>
        <end position="271"/>
    </location>
</feature>
<feature type="compositionally biased region" description="Basic and acidic residues" evidence="1">
    <location>
        <begin position="55"/>
        <end position="72"/>
    </location>
</feature>
<organism evidence="2 3">
    <name type="scientific">Mya arenaria</name>
    <name type="common">Soft-shell clam</name>
    <dbReference type="NCBI Taxonomy" id="6604"/>
    <lineage>
        <taxon>Eukaryota</taxon>
        <taxon>Metazoa</taxon>
        <taxon>Spiralia</taxon>
        <taxon>Lophotrochozoa</taxon>
        <taxon>Mollusca</taxon>
        <taxon>Bivalvia</taxon>
        <taxon>Autobranchia</taxon>
        <taxon>Heteroconchia</taxon>
        <taxon>Euheterodonta</taxon>
        <taxon>Imparidentia</taxon>
        <taxon>Neoheterodontei</taxon>
        <taxon>Myida</taxon>
        <taxon>Myoidea</taxon>
        <taxon>Myidae</taxon>
        <taxon>Mya</taxon>
    </lineage>
</organism>
<evidence type="ECO:0000256" key="1">
    <source>
        <dbReference type="SAM" id="MobiDB-lite"/>
    </source>
</evidence>
<feature type="compositionally biased region" description="Basic and acidic residues" evidence="1">
    <location>
        <begin position="173"/>
        <end position="191"/>
    </location>
</feature>
<gene>
    <name evidence="2" type="ORF">MAR_004653</name>
</gene>
<dbReference type="Proteomes" id="UP001164746">
    <property type="component" value="Chromosome 9"/>
</dbReference>
<name>A0ABY7EX76_MYAAR</name>
<proteinExistence type="predicted"/>
<feature type="compositionally biased region" description="Polar residues" evidence="1">
    <location>
        <begin position="93"/>
        <end position="106"/>
    </location>
</feature>
<evidence type="ECO:0000313" key="2">
    <source>
        <dbReference type="EMBL" id="WAR14548.1"/>
    </source>
</evidence>
<reference evidence="2" key="1">
    <citation type="submission" date="2022-11" db="EMBL/GenBank/DDBJ databases">
        <title>Centuries of genome instability and evolution in soft-shell clam transmissible cancer (bioRxiv).</title>
        <authorList>
            <person name="Hart S.F.M."/>
            <person name="Yonemitsu M.A."/>
            <person name="Giersch R.M."/>
            <person name="Beal B.F."/>
            <person name="Arriagada G."/>
            <person name="Davis B.W."/>
            <person name="Ostrander E.A."/>
            <person name="Goff S.P."/>
            <person name="Metzger M.J."/>
        </authorList>
    </citation>
    <scope>NUCLEOTIDE SEQUENCE</scope>
    <source>
        <strain evidence="2">MELC-2E11</strain>
        <tissue evidence="2">Siphon/mantle</tissue>
    </source>
</reference>
<feature type="non-terminal residue" evidence="2">
    <location>
        <position position="387"/>
    </location>
</feature>
<accession>A0ABY7EX76</accession>
<feature type="compositionally biased region" description="Acidic residues" evidence="1">
    <location>
        <begin position="217"/>
        <end position="235"/>
    </location>
</feature>
<feature type="region of interest" description="Disordered" evidence="1">
    <location>
        <begin position="1"/>
        <end position="285"/>
    </location>
</feature>
<feature type="compositionally biased region" description="Basic and acidic residues" evidence="1">
    <location>
        <begin position="29"/>
        <end position="44"/>
    </location>
</feature>
<dbReference type="EMBL" id="CP111020">
    <property type="protein sequence ID" value="WAR14548.1"/>
    <property type="molecule type" value="Genomic_DNA"/>
</dbReference>
<feature type="compositionally biased region" description="Polar residues" evidence="1">
    <location>
        <begin position="155"/>
        <end position="172"/>
    </location>
</feature>